<dbReference type="InterPro" id="IPR000177">
    <property type="entry name" value="Apple"/>
</dbReference>
<dbReference type="SMART" id="SM00223">
    <property type="entry name" value="APPLE"/>
    <property type="match status" value="3"/>
</dbReference>
<dbReference type="PANTHER" id="PTHR33946:SF4">
    <property type="entry name" value="COAGULATION FACTOR XI"/>
    <property type="match status" value="1"/>
</dbReference>
<evidence type="ECO:0000256" key="1">
    <source>
        <dbReference type="ARBA" id="ARBA00022737"/>
    </source>
</evidence>
<feature type="domain" description="Apple" evidence="4">
    <location>
        <begin position="212"/>
        <end position="286"/>
    </location>
</feature>
<organism evidence="5 6">
    <name type="scientific">Larimichthys crocea</name>
    <name type="common">Large yellow croaker</name>
    <name type="synonym">Pseudosciaena crocea</name>
    <dbReference type="NCBI Taxonomy" id="215358"/>
    <lineage>
        <taxon>Eukaryota</taxon>
        <taxon>Metazoa</taxon>
        <taxon>Chordata</taxon>
        <taxon>Craniata</taxon>
        <taxon>Vertebrata</taxon>
        <taxon>Euteleostomi</taxon>
        <taxon>Actinopterygii</taxon>
        <taxon>Neopterygii</taxon>
        <taxon>Teleostei</taxon>
        <taxon>Neoteleostei</taxon>
        <taxon>Acanthomorphata</taxon>
        <taxon>Eupercaria</taxon>
        <taxon>Sciaenidae</taxon>
        <taxon>Larimichthys</taxon>
    </lineage>
</organism>
<evidence type="ECO:0000259" key="4">
    <source>
        <dbReference type="PROSITE" id="PS50948"/>
    </source>
</evidence>
<dbReference type="Proteomes" id="UP000424527">
    <property type="component" value="Unassembled WGS sequence"/>
</dbReference>
<proteinExistence type="predicted"/>
<feature type="region of interest" description="Disordered" evidence="3">
    <location>
        <begin position="1"/>
        <end position="54"/>
    </location>
</feature>
<accession>A0A6G0HT49</accession>
<keyword evidence="6" id="KW-1185">Reference proteome</keyword>
<evidence type="ECO:0000313" key="5">
    <source>
        <dbReference type="EMBL" id="KAE8282192.1"/>
    </source>
</evidence>
<dbReference type="PRINTS" id="PR00005">
    <property type="entry name" value="APPLEDOMAIN"/>
</dbReference>
<dbReference type="Pfam" id="PF00024">
    <property type="entry name" value="PAN_1"/>
    <property type="match status" value="3"/>
</dbReference>
<feature type="domain" description="Apple" evidence="4">
    <location>
        <begin position="293"/>
        <end position="373"/>
    </location>
</feature>
<dbReference type="Gene3D" id="3.50.4.10">
    <property type="entry name" value="Hepatocyte Growth Factor"/>
    <property type="match status" value="4"/>
</dbReference>
<reference evidence="5 6" key="1">
    <citation type="submission" date="2019-07" db="EMBL/GenBank/DDBJ databases">
        <title>Chromosome genome assembly for large yellow croaker.</title>
        <authorList>
            <person name="Xiao S."/>
        </authorList>
    </citation>
    <scope>NUCLEOTIDE SEQUENCE [LARGE SCALE GENOMIC DNA]</scope>
    <source>
        <strain evidence="5">JMULYC20181020</strain>
        <tissue evidence="5">Muscle</tissue>
    </source>
</reference>
<dbReference type="Pfam" id="PF14295">
    <property type="entry name" value="PAN_4"/>
    <property type="match status" value="1"/>
</dbReference>
<dbReference type="GO" id="GO:0006508">
    <property type="term" value="P:proteolysis"/>
    <property type="evidence" value="ECO:0007669"/>
    <property type="project" value="InterPro"/>
</dbReference>
<dbReference type="AlphaFoldDB" id="A0A6G0HT49"/>
<sequence length="379" mass="42347">MAGPPGFSKEGSGLKRRTGLLVQQKTQHKDKTRAWTRAKGLGEEHKETGTVSGLAETPRSYNIDLSSGSPRRNWSHIRVIPETPRCRRELLVNVDFPGQDITILFSPDAEHCQQLCTQHSSCRFFSFIRPDSTRTSNFYCYLKSSSSGQPNVQKAILGITSGYSLKPCYPDPLPCLPHVYHDVDFPGADFRTLFTADYEECQKACTSDPASCEGKLFPNTDITMHSINVPLAASPEHCQALCSAHPLCASFTYVSADFKCHMKGSTQEMITRAVNGFTSGLPARFCQLDNKWLKKNYAGINFPHNDIRSFVVDNVETCQRTCTEDPNCQFFSYVANKPPARNLCYLKRVITMPAPPRIIKLANIVSGFSLKNCHYKVIV</sequence>
<feature type="domain" description="Apple" evidence="4">
    <location>
        <begin position="86"/>
        <end position="168"/>
    </location>
</feature>
<evidence type="ECO:0000313" key="6">
    <source>
        <dbReference type="Proteomes" id="UP000424527"/>
    </source>
</evidence>
<dbReference type="PANTHER" id="PTHR33946">
    <property type="match status" value="1"/>
</dbReference>
<comment type="caution">
    <text evidence="5">The sequence shown here is derived from an EMBL/GenBank/DDBJ whole genome shotgun (WGS) entry which is preliminary data.</text>
</comment>
<dbReference type="CDD" id="cd01100">
    <property type="entry name" value="APPLE_Factor_XI_like"/>
    <property type="match status" value="3"/>
</dbReference>
<dbReference type="EMBL" id="REGW02000019">
    <property type="protein sequence ID" value="KAE8282192.1"/>
    <property type="molecule type" value="Genomic_DNA"/>
</dbReference>
<dbReference type="InterPro" id="IPR003609">
    <property type="entry name" value="Pan_app"/>
</dbReference>
<keyword evidence="1" id="KW-0677">Repeat</keyword>
<gene>
    <name evidence="5" type="ORF">D5F01_LYC19587</name>
</gene>
<dbReference type="GO" id="GO:0005576">
    <property type="term" value="C:extracellular region"/>
    <property type="evidence" value="ECO:0007669"/>
    <property type="project" value="InterPro"/>
</dbReference>
<protein>
    <submittedName>
        <fullName evidence="5">Plasma kallikrein</fullName>
    </submittedName>
</protein>
<evidence type="ECO:0000256" key="3">
    <source>
        <dbReference type="SAM" id="MobiDB-lite"/>
    </source>
</evidence>
<evidence type="ECO:0000256" key="2">
    <source>
        <dbReference type="ARBA" id="ARBA00023157"/>
    </source>
</evidence>
<dbReference type="SUPFAM" id="SSF57414">
    <property type="entry name" value="Hairpin loop containing domain-like"/>
    <property type="match status" value="1"/>
</dbReference>
<dbReference type="PROSITE" id="PS50948">
    <property type="entry name" value="PAN"/>
    <property type="match status" value="3"/>
</dbReference>
<keyword evidence="2" id="KW-1015">Disulfide bond</keyword>
<name>A0A6G0HT49_LARCR</name>